<dbReference type="AlphaFoldDB" id="A0A251PUA1"/>
<dbReference type="Gramene" id="ONI15154">
    <property type="protein sequence ID" value="ONI15154"/>
    <property type="gene ID" value="PRUPE_3G027600"/>
</dbReference>
<evidence type="ECO:0000313" key="1">
    <source>
        <dbReference type="EMBL" id="ONI15154.1"/>
    </source>
</evidence>
<gene>
    <name evidence="1" type="ORF">PRUPE_3G027600</name>
</gene>
<keyword evidence="2" id="KW-1185">Reference proteome</keyword>
<organism evidence="1 2">
    <name type="scientific">Prunus persica</name>
    <name type="common">Peach</name>
    <name type="synonym">Amygdalus persica</name>
    <dbReference type="NCBI Taxonomy" id="3760"/>
    <lineage>
        <taxon>Eukaryota</taxon>
        <taxon>Viridiplantae</taxon>
        <taxon>Streptophyta</taxon>
        <taxon>Embryophyta</taxon>
        <taxon>Tracheophyta</taxon>
        <taxon>Spermatophyta</taxon>
        <taxon>Magnoliopsida</taxon>
        <taxon>eudicotyledons</taxon>
        <taxon>Gunneridae</taxon>
        <taxon>Pentapetalae</taxon>
        <taxon>rosids</taxon>
        <taxon>fabids</taxon>
        <taxon>Rosales</taxon>
        <taxon>Rosaceae</taxon>
        <taxon>Amygdaloideae</taxon>
        <taxon>Amygdaleae</taxon>
        <taxon>Prunus</taxon>
    </lineage>
</organism>
<dbReference type="Proteomes" id="UP000006882">
    <property type="component" value="Chromosome G3"/>
</dbReference>
<accession>A0A251PUA1</accession>
<sequence length="73" mass="8317">MVPLNPSSSLYSQRLSLSHFPIYSHAISLISPLFPCNSDLEERVTPEKYLPQTVLLFFHRTEAKPKSTISKNL</sequence>
<name>A0A251PUA1_PRUPE</name>
<protein>
    <submittedName>
        <fullName evidence="1">Uncharacterized protein</fullName>
    </submittedName>
</protein>
<dbReference type="EMBL" id="CM007653">
    <property type="protein sequence ID" value="ONI15154.1"/>
    <property type="molecule type" value="Genomic_DNA"/>
</dbReference>
<evidence type="ECO:0000313" key="2">
    <source>
        <dbReference type="Proteomes" id="UP000006882"/>
    </source>
</evidence>
<proteinExistence type="predicted"/>
<reference evidence="1 2" key="1">
    <citation type="journal article" date="2013" name="Nat. Genet.">
        <title>The high-quality draft genome of peach (Prunus persica) identifies unique patterns of genetic diversity, domestication and genome evolution.</title>
        <authorList>
            <consortium name="International Peach Genome Initiative"/>
            <person name="Verde I."/>
            <person name="Abbott A.G."/>
            <person name="Scalabrin S."/>
            <person name="Jung S."/>
            <person name="Shu S."/>
            <person name="Marroni F."/>
            <person name="Zhebentyayeva T."/>
            <person name="Dettori M.T."/>
            <person name="Grimwood J."/>
            <person name="Cattonaro F."/>
            <person name="Zuccolo A."/>
            <person name="Rossini L."/>
            <person name="Jenkins J."/>
            <person name="Vendramin E."/>
            <person name="Meisel L.A."/>
            <person name="Decroocq V."/>
            <person name="Sosinski B."/>
            <person name="Prochnik S."/>
            <person name="Mitros T."/>
            <person name="Policriti A."/>
            <person name="Cipriani G."/>
            <person name="Dondini L."/>
            <person name="Ficklin S."/>
            <person name="Goodstein D.M."/>
            <person name="Xuan P."/>
            <person name="Del Fabbro C."/>
            <person name="Aramini V."/>
            <person name="Copetti D."/>
            <person name="Gonzalez S."/>
            <person name="Horner D.S."/>
            <person name="Falchi R."/>
            <person name="Lucas S."/>
            <person name="Mica E."/>
            <person name="Maldonado J."/>
            <person name="Lazzari B."/>
            <person name="Bielenberg D."/>
            <person name="Pirona R."/>
            <person name="Miculan M."/>
            <person name="Barakat A."/>
            <person name="Testolin R."/>
            <person name="Stella A."/>
            <person name="Tartarini S."/>
            <person name="Tonutti P."/>
            <person name="Arus P."/>
            <person name="Orellana A."/>
            <person name="Wells C."/>
            <person name="Main D."/>
            <person name="Vizzotto G."/>
            <person name="Silva H."/>
            <person name="Salamini F."/>
            <person name="Schmutz J."/>
            <person name="Morgante M."/>
            <person name="Rokhsar D.S."/>
        </authorList>
    </citation>
    <scope>NUCLEOTIDE SEQUENCE [LARGE SCALE GENOMIC DNA]</scope>
    <source>
        <strain evidence="2">cv. Nemared</strain>
    </source>
</reference>